<name>A0A1H7K123_9PROT</name>
<dbReference type="STRING" id="1233.SAMN05216387_10348"/>
<accession>A0A1H7K123</accession>
<evidence type="ECO:0000313" key="2">
    <source>
        <dbReference type="EMBL" id="SEK79667.1"/>
    </source>
</evidence>
<proteinExistence type="predicted"/>
<dbReference type="EMBL" id="FOBH01000003">
    <property type="protein sequence ID" value="SEK79667.1"/>
    <property type="molecule type" value="Genomic_DNA"/>
</dbReference>
<reference evidence="2 3" key="1">
    <citation type="submission" date="2016-10" db="EMBL/GenBank/DDBJ databases">
        <authorList>
            <person name="de Groot N.N."/>
        </authorList>
    </citation>
    <scope>NUCLEOTIDE SEQUENCE [LARGE SCALE GENOMIC DNA]</scope>
    <source>
        <strain evidence="2 3">Nv1</strain>
    </source>
</reference>
<dbReference type="Proteomes" id="UP000198620">
    <property type="component" value="Unassembled WGS sequence"/>
</dbReference>
<protein>
    <submittedName>
        <fullName evidence="2">Uncharacterized protein</fullName>
    </submittedName>
</protein>
<sequence>MPISSLHKIIARLNEIGWIAENLYKVEKRSILHTKATKISEAALQAREWAIRLESDRDELEKKVLALEQELARIKGGTPPGADDKYTPDFGNYGGEKVRASGDHSNCRVEQHVFASALSHFPEQLRGHE</sequence>
<dbReference type="RefSeq" id="WP_090827843.1">
    <property type="nucleotide sequence ID" value="NZ_FOBH01000003.1"/>
</dbReference>
<gene>
    <name evidence="2" type="ORF">SAMN05216387_10348</name>
</gene>
<evidence type="ECO:0000313" key="3">
    <source>
        <dbReference type="Proteomes" id="UP000198620"/>
    </source>
</evidence>
<dbReference type="AlphaFoldDB" id="A0A1H7K123"/>
<keyword evidence="3" id="KW-1185">Reference proteome</keyword>
<feature type="region of interest" description="Disordered" evidence="1">
    <location>
        <begin position="75"/>
        <end position="94"/>
    </location>
</feature>
<evidence type="ECO:0000256" key="1">
    <source>
        <dbReference type="SAM" id="MobiDB-lite"/>
    </source>
</evidence>
<organism evidence="2 3">
    <name type="scientific">Nitrosovibrio tenuis</name>
    <dbReference type="NCBI Taxonomy" id="1233"/>
    <lineage>
        <taxon>Bacteria</taxon>
        <taxon>Pseudomonadati</taxon>
        <taxon>Pseudomonadota</taxon>
        <taxon>Betaproteobacteria</taxon>
        <taxon>Nitrosomonadales</taxon>
        <taxon>Nitrosomonadaceae</taxon>
        <taxon>Nitrosovibrio</taxon>
    </lineage>
</organism>